<feature type="non-terminal residue" evidence="1">
    <location>
        <position position="1"/>
    </location>
</feature>
<reference evidence="1" key="1">
    <citation type="journal article" date="2014" name="Front. Microbiol.">
        <title>High frequency of phylogenetically diverse reductive dehalogenase-homologous genes in deep subseafloor sedimentary metagenomes.</title>
        <authorList>
            <person name="Kawai M."/>
            <person name="Futagami T."/>
            <person name="Toyoda A."/>
            <person name="Takaki Y."/>
            <person name="Nishi S."/>
            <person name="Hori S."/>
            <person name="Arai W."/>
            <person name="Tsubouchi T."/>
            <person name="Morono Y."/>
            <person name="Uchiyama I."/>
            <person name="Ito T."/>
            <person name="Fujiyama A."/>
            <person name="Inagaki F."/>
            <person name="Takami H."/>
        </authorList>
    </citation>
    <scope>NUCLEOTIDE SEQUENCE</scope>
    <source>
        <strain evidence="1">Expedition CK06-06</strain>
    </source>
</reference>
<evidence type="ECO:0000313" key="1">
    <source>
        <dbReference type="EMBL" id="GAH59209.1"/>
    </source>
</evidence>
<evidence type="ECO:0008006" key="2">
    <source>
        <dbReference type="Google" id="ProtNLM"/>
    </source>
</evidence>
<dbReference type="EMBL" id="BARU01021313">
    <property type="protein sequence ID" value="GAH59209.1"/>
    <property type="molecule type" value="Genomic_DNA"/>
</dbReference>
<proteinExistence type="predicted"/>
<sequence>IWRHWTRLVEEGVYVNRREIIKDALRRLFSHYGMKKFVEPLKEIDDK</sequence>
<name>X1HZE2_9ZZZZ</name>
<protein>
    <recommendedName>
        <fullName evidence="2">Ribbon-helix-helix protein CopG domain-containing protein</fullName>
    </recommendedName>
</protein>
<gene>
    <name evidence="1" type="ORF">S03H2_34893</name>
</gene>
<comment type="caution">
    <text evidence="1">The sequence shown here is derived from an EMBL/GenBank/DDBJ whole genome shotgun (WGS) entry which is preliminary data.</text>
</comment>
<dbReference type="AlphaFoldDB" id="X1HZE2"/>
<accession>X1HZE2</accession>
<organism evidence="1">
    <name type="scientific">marine sediment metagenome</name>
    <dbReference type="NCBI Taxonomy" id="412755"/>
    <lineage>
        <taxon>unclassified sequences</taxon>
        <taxon>metagenomes</taxon>
        <taxon>ecological metagenomes</taxon>
    </lineage>
</organism>